<feature type="transmembrane region" description="Helical" evidence="9">
    <location>
        <begin position="508"/>
        <end position="528"/>
    </location>
</feature>
<evidence type="ECO:0000256" key="2">
    <source>
        <dbReference type="ARBA" id="ARBA00008572"/>
    </source>
</evidence>
<dbReference type="GO" id="GO:0012505">
    <property type="term" value="C:endomembrane system"/>
    <property type="evidence" value="ECO:0007669"/>
    <property type="project" value="UniProtKB-SubCell"/>
</dbReference>
<organism evidence="11 12">
    <name type="scientific">Moschus moschiferus</name>
    <name type="common">Siberian musk deer</name>
    <name type="synonym">Moschus sibiricus</name>
    <dbReference type="NCBI Taxonomy" id="68415"/>
    <lineage>
        <taxon>Eukaryota</taxon>
        <taxon>Metazoa</taxon>
        <taxon>Chordata</taxon>
        <taxon>Craniata</taxon>
        <taxon>Vertebrata</taxon>
        <taxon>Euteleostomi</taxon>
        <taxon>Mammalia</taxon>
        <taxon>Eutheria</taxon>
        <taxon>Laurasiatheria</taxon>
        <taxon>Artiodactyla</taxon>
        <taxon>Ruminantia</taxon>
        <taxon>Pecora</taxon>
        <taxon>Moschidae</taxon>
        <taxon>Moschus</taxon>
    </lineage>
</organism>
<reference evidence="11" key="2">
    <citation type="submission" date="2025-09" db="UniProtKB">
        <authorList>
            <consortium name="Ensembl"/>
        </authorList>
    </citation>
    <scope>IDENTIFICATION</scope>
</reference>
<evidence type="ECO:0000313" key="11">
    <source>
        <dbReference type="Ensembl" id="ENSMMSP00000025192.1"/>
    </source>
</evidence>
<evidence type="ECO:0000256" key="7">
    <source>
        <dbReference type="ARBA" id="ARBA00023136"/>
    </source>
</evidence>
<sequence>MALCLTFSADHNMSATSRMLHRYVRQFGQKLVHRRPLEARAESGSSEAHLNTVDLVSLGVGRMLGAGVYILVGSVAKVRAGPATVICFLVAGLSCVLSGLCYAEFGARVPGSSSAYFYSYITMGQLCAFITGWNLILSLVIGTACIARGWSSALDSMTGNHISQGLQGTLSLHVPYFLPTYADFVAMGLVLLLTGVLVLGARESTPVNKVFTVTNLLVLSFIIVSGFIKGDLHNWELTEQDYKLNTSGSTDTYSLERLDPLGYGGFMPFGFEGILHGAATCVYAFLGFDSIAMRGEEALNPQRSIPFSIMISLFICFLAYFGVSAALTLMVPYYQIQPKSPLPQAFLHVGWGPARYFVAVGTLCALTSSLLGTMFPTPRLVCTMAKDRLLFRGLAWIYDHIGTPVVAIIASGSIAAVMALLFELTDLVDLVSVGTLLAYSLVVFAVLVLRYQPDQILSKKEKTEDKIEMKSEIEGSPLDHGPEAGTSNILKSLWFPTSPIPTQKSGQIVYGCASLLVLLLTLLSLILAQWPSQVFSGDPGLTTVAVLLLLLITGVTAIIWRQPQDPTYLYFKVPALPVLPLVSIFVNVYLMMQMTSGTWALFGIWAVIGSVIYFGYGIRHSLEENNEPQPPASISQTLDKNIRGAGSS</sequence>
<dbReference type="Pfam" id="PF13906">
    <property type="entry name" value="AA_permease_C"/>
    <property type="match status" value="1"/>
</dbReference>
<dbReference type="PANTHER" id="PTHR43243">
    <property type="entry name" value="INNER MEMBRANE TRANSPORTER YGJI-RELATED"/>
    <property type="match status" value="1"/>
</dbReference>
<feature type="transmembrane region" description="Helical" evidence="9">
    <location>
        <begin position="354"/>
        <end position="375"/>
    </location>
</feature>
<proteinExistence type="inferred from homology"/>
<feature type="transmembrane region" description="Helical" evidence="9">
    <location>
        <begin position="427"/>
        <end position="449"/>
    </location>
</feature>
<dbReference type="InterPro" id="IPR002293">
    <property type="entry name" value="AA/rel_permease1"/>
</dbReference>
<feature type="domain" description="Cationic amino acid transporter C-terminal" evidence="10">
    <location>
        <begin position="571"/>
        <end position="621"/>
    </location>
</feature>
<evidence type="ECO:0000256" key="1">
    <source>
        <dbReference type="ARBA" id="ARBA00004127"/>
    </source>
</evidence>
<feature type="transmembrane region" description="Helical" evidence="9">
    <location>
        <begin position="82"/>
        <end position="105"/>
    </location>
</feature>
<dbReference type="Gene3D" id="1.20.1740.10">
    <property type="entry name" value="Amino acid/polyamine transporter I"/>
    <property type="match status" value="2"/>
</dbReference>
<evidence type="ECO:0000256" key="8">
    <source>
        <dbReference type="ARBA" id="ARBA00023180"/>
    </source>
</evidence>
<feature type="transmembrane region" description="Helical" evidence="9">
    <location>
        <begin position="126"/>
        <end position="150"/>
    </location>
</feature>
<evidence type="ECO:0000256" key="4">
    <source>
        <dbReference type="ARBA" id="ARBA00022692"/>
    </source>
</evidence>
<keyword evidence="7 9" id="KW-0472">Membrane</keyword>
<feature type="transmembrane region" description="Helical" evidence="9">
    <location>
        <begin position="396"/>
        <end position="421"/>
    </location>
</feature>
<evidence type="ECO:0000256" key="5">
    <source>
        <dbReference type="ARBA" id="ARBA00022970"/>
    </source>
</evidence>
<evidence type="ECO:0000256" key="6">
    <source>
        <dbReference type="ARBA" id="ARBA00022989"/>
    </source>
</evidence>
<dbReference type="PIRSF" id="PIRSF006060">
    <property type="entry name" value="AA_transporter"/>
    <property type="match status" value="1"/>
</dbReference>
<keyword evidence="6 9" id="KW-1133">Transmembrane helix</keyword>
<feature type="transmembrane region" description="Helical" evidence="9">
    <location>
        <begin position="598"/>
        <end position="616"/>
    </location>
</feature>
<feature type="transmembrane region" description="Helical" evidence="9">
    <location>
        <begin position="307"/>
        <end position="334"/>
    </location>
</feature>
<evidence type="ECO:0000313" key="12">
    <source>
        <dbReference type="Proteomes" id="UP000694544"/>
    </source>
</evidence>
<reference evidence="11" key="1">
    <citation type="submission" date="2025-08" db="UniProtKB">
        <authorList>
            <consortium name="Ensembl"/>
        </authorList>
    </citation>
    <scope>IDENTIFICATION</scope>
</reference>
<evidence type="ECO:0000256" key="9">
    <source>
        <dbReference type="SAM" id="Phobius"/>
    </source>
</evidence>
<feature type="transmembrane region" description="Helical" evidence="9">
    <location>
        <begin position="569"/>
        <end position="592"/>
    </location>
</feature>
<feature type="transmembrane region" description="Helical" evidence="9">
    <location>
        <begin position="540"/>
        <end position="560"/>
    </location>
</feature>
<feature type="transmembrane region" description="Helical" evidence="9">
    <location>
        <begin position="210"/>
        <end position="228"/>
    </location>
</feature>
<accession>A0A8C6E543</accession>
<comment type="subcellular location">
    <subcellularLocation>
        <location evidence="1">Endomembrane system</location>
        <topology evidence="1">Multi-pass membrane protein</topology>
    </subcellularLocation>
</comment>
<name>A0A8C6E543_MOSMO</name>
<comment type="similarity">
    <text evidence="2">Belongs to the amino acid-polyamine-organocation (APC) superfamily. Cationic amino acid transporter (CAT) (TC 2.A.3.3) family.</text>
</comment>
<keyword evidence="12" id="KW-1185">Reference proteome</keyword>
<feature type="transmembrane region" description="Helical" evidence="9">
    <location>
        <begin position="266"/>
        <end position="286"/>
    </location>
</feature>
<keyword evidence="4 9" id="KW-0812">Transmembrane</keyword>
<dbReference type="GeneTree" id="ENSGT00940000161142"/>
<keyword evidence="3" id="KW-0813">Transport</keyword>
<feature type="transmembrane region" description="Helical" evidence="9">
    <location>
        <begin position="176"/>
        <end position="198"/>
    </location>
</feature>
<protein>
    <recommendedName>
        <fullName evidence="10">Cationic amino acid transporter C-terminal domain-containing protein</fullName>
    </recommendedName>
</protein>
<dbReference type="Ensembl" id="ENSMMST00000027820.1">
    <property type="protein sequence ID" value="ENSMMSP00000025192.1"/>
    <property type="gene ID" value="ENSMMSG00000018875.1"/>
</dbReference>
<dbReference type="PANTHER" id="PTHR43243:SF10">
    <property type="entry name" value="MGC138914 PROTEIN"/>
    <property type="match status" value="1"/>
</dbReference>
<dbReference type="AlphaFoldDB" id="A0A8C6E543"/>
<keyword evidence="8" id="KW-0325">Glycoprotein</keyword>
<dbReference type="FunFam" id="1.20.1740.10:FF:000050">
    <property type="entry name" value="MGC157082 protein"/>
    <property type="match status" value="1"/>
</dbReference>
<dbReference type="InterPro" id="IPR029485">
    <property type="entry name" value="CAT_C"/>
</dbReference>
<dbReference type="GO" id="GO:0015171">
    <property type="term" value="F:amino acid transmembrane transporter activity"/>
    <property type="evidence" value="ECO:0007669"/>
    <property type="project" value="TreeGrafter"/>
</dbReference>
<evidence type="ECO:0000259" key="10">
    <source>
        <dbReference type="Pfam" id="PF13906"/>
    </source>
</evidence>
<dbReference type="Pfam" id="PF13520">
    <property type="entry name" value="AA_permease_2"/>
    <property type="match status" value="1"/>
</dbReference>
<keyword evidence="5" id="KW-0029">Amino-acid transport</keyword>
<dbReference type="FunFam" id="1.20.1740.10:FF:000024">
    <property type="entry name" value="High affinity cationic amino acid transporter 1"/>
    <property type="match status" value="1"/>
</dbReference>
<dbReference type="GO" id="GO:0005886">
    <property type="term" value="C:plasma membrane"/>
    <property type="evidence" value="ECO:0007669"/>
    <property type="project" value="TreeGrafter"/>
</dbReference>
<evidence type="ECO:0000256" key="3">
    <source>
        <dbReference type="ARBA" id="ARBA00022448"/>
    </source>
</evidence>
<dbReference type="Proteomes" id="UP000694544">
    <property type="component" value="Unplaced"/>
</dbReference>